<evidence type="ECO:0000313" key="4">
    <source>
        <dbReference type="EMBL" id="QIB79363.1"/>
    </source>
</evidence>
<proteinExistence type="inferred from homology"/>
<dbReference type="Gene3D" id="3.10.20.300">
    <property type="entry name" value="mk0293 like domain"/>
    <property type="match status" value="1"/>
</dbReference>
<evidence type="ECO:0000313" key="5">
    <source>
        <dbReference type="Proteomes" id="UP000465667"/>
    </source>
</evidence>
<dbReference type="HAMAP" id="MF_01074">
    <property type="entry name" value="LarC"/>
    <property type="match status" value="1"/>
</dbReference>
<sequence length="493" mass="52025">MRLLAFDGRMGASGDMLLGALVAAGADPSVLSPVEDALDVTYRVHEVDKNGILATKVDVLLAEADGGDPRGEGHGDDHRRLRADGDDGPDSDDGGDGDDAEHSHQHQYHHHDHAHDEEQTHHDGDDSHGQSQGHDHSHPHSHDDHKHHHSHDDHAHAEGHGPHRTYPGVVDLVESMNLPPGVVADATAIFRVLGEAEAEVHGTNLDATHFHEVGADDAVADVVGVCLLLDDLGVDRVVTGPVAVGGGETEMSHGTYPVPAPAVVNITAAADWSVRGGPVEAELLTPTGAAILAHLAEGVETLPSMSVESSGYGAGGWEFPDHPNVLRAVVGDGGSRLVRDEITVLETNLDDAPPEVLGGLQATLKDAGARDVTIVPTTMKKSRPGHLVKVVVKPEDAERVAYRLAVETGTLGIREHGAGHRWTARREFETATLDIDGDDYEVSVKVASDADGVVYDRSAEYDDALAVANETGVPVREIMRRAVDTVASEAGGT</sequence>
<comment type="similarity">
    <text evidence="2">Belongs to the LarC family.</text>
</comment>
<keyword evidence="2" id="KW-0456">Lyase</keyword>
<dbReference type="GO" id="GO:0016151">
    <property type="term" value="F:nickel cation binding"/>
    <property type="evidence" value="ECO:0007669"/>
    <property type="project" value="UniProtKB-UniRule"/>
</dbReference>
<keyword evidence="1 2" id="KW-0533">Nickel</keyword>
<protein>
    <recommendedName>
        <fullName evidence="2">Putative nickel insertion protein</fullName>
    </recommendedName>
</protein>
<evidence type="ECO:0000256" key="2">
    <source>
        <dbReference type="HAMAP-Rule" id="MF_01074"/>
    </source>
</evidence>
<accession>A0A6C0UXQ8</accession>
<dbReference type="KEGG" id="hale:G3A49_15115"/>
<reference evidence="4 5" key="1">
    <citation type="submission" date="2020-02" db="EMBL/GenBank/DDBJ databases">
        <title>Whole genome sequence of Haloferax alexandrinus pws1.</title>
        <authorList>
            <person name="Verma D.K."/>
            <person name="Gopal K."/>
            <person name="Prasad E.S."/>
        </authorList>
    </citation>
    <scope>NUCLEOTIDE SEQUENCE [LARGE SCALE GENOMIC DNA]</scope>
    <source>
        <strain evidence="5">wsp1</strain>
    </source>
</reference>
<evidence type="ECO:0000256" key="1">
    <source>
        <dbReference type="ARBA" id="ARBA00022596"/>
    </source>
</evidence>
<dbReference type="InterPro" id="IPR002822">
    <property type="entry name" value="Ni_insertion"/>
</dbReference>
<dbReference type="GO" id="GO:0016829">
    <property type="term" value="F:lyase activity"/>
    <property type="evidence" value="ECO:0007669"/>
    <property type="project" value="UniProtKB-UniRule"/>
</dbReference>
<dbReference type="NCBIfam" id="TIGR00299">
    <property type="entry name" value="nickel pincer cofactor biosynthesis protein LarC"/>
    <property type="match status" value="1"/>
</dbReference>
<dbReference type="PANTHER" id="PTHR36566">
    <property type="entry name" value="NICKEL INSERTION PROTEIN-RELATED"/>
    <property type="match status" value="1"/>
</dbReference>
<feature type="region of interest" description="Disordered" evidence="3">
    <location>
        <begin position="64"/>
        <end position="167"/>
    </location>
</feature>
<organism evidence="4 5">
    <name type="scientific">Haloferax volcanii</name>
    <name type="common">Halobacterium volcanii</name>
    <dbReference type="NCBI Taxonomy" id="2246"/>
    <lineage>
        <taxon>Archaea</taxon>
        <taxon>Methanobacteriati</taxon>
        <taxon>Methanobacteriota</taxon>
        <taxon>Stenosarchaea group</taxon>
        <taxon>Halobacteria</taxon>
        <taxon>Halobacteriales</taxon>
        <taxon>Haloferacaceae</taxon>
        <taxon>Haloferax</taxon>
    </lineage>
</organism>
<feature type="compositionally biased region" description="Basic and acidic residues" evidence="3">
    <location>
        <begin position="113"/>
        <end position="161"/>
    </location>
</feature>
<dbReference type="RefSeq" id="WP_163489456.1">
    <property type="nucleotide sequence ID" value="NZ_CP048738.1"/>
</dbReference>
<dbReference type="PANTHER" id="PTHR36566:SF1">
    <property type="entry name" value="PYRIDINIUM-3,5-BISTHIOCARBOXYLIC ACID MONONUCLEOTIDE NICKEL INSERTION PROTEIN"/>
    <property type="match status" value="1"/>
</dbReference>
<dbReference type="Proteomes" id="UP000465667">
    <property type="component" value="Chromosome"/>
</dbReference>
<name>A0A6C0UXQ8_HALVO</name>
<feature type="compositionally biased region" description="Basic and acidic residues" evidence="3">
    <location>
        <begin position="67"/>
        <end position="85"/>
    </location>
</feature>
<dbReference type="Pfam" id="PF01969">
    <property type="entry name" value="Ni_insertion"/>
    <property type="match status" value="1"/>
</dbReference>
<feature type="compositionally biased region" description="Acidic residues" evidence="3">
    <location>
        <begin position="86"/>
        <end position="99"/>
    </location>
</feature>
<dbReference type="GeneID" id="44084766"/>
<dbReference type="Gene3D" id="3.30.70.1380">
    <property type="entry name" value="Transcriptional regulatory protein pf0864 domain like"/>
    <property type="match status" value="1"/>
</dbReference>
<dbReference type="EMBL" id="CP048738">
    <property type="protein sequence ID" value="QIB79363.1"/>
    <property type="molecule type" value="Genomic_DNA"/>
</dbReference>
<evidence type="ECO:0000256" key="3">
    <source>
        <dbReference type="SAM" id="MobiDB-lite"/>
    </source>
</evidence>
<gene>
    <name evidence="4" type="primary">larC</name>
    <name evidence="4" type="ORF">G3A49_15115</name>
</gene>
<dbReference type="AlphaFoldDB" id="A0A6C0UXQ8"/>